<evidence type="ECO:0000256" key="1">
    <source>
        <dbReference type="SAM" id="MobiDB-lite"/>
    </source>
</evidence>
<dbReference type="Proteomes" id="UP001497457">
    <property type="component" value="Chromosome 28b"/>
</dbReference>
<evidence type="ECO:0000313" key="4">
    <source>
        <dbReference type="Proteomes" id="UP001497457"/>
    </source>
</evidence>
<gene>
    <name evidence="3" type="ORF">URODEC1_LOCUS69456</name>
</gene>
<keyword evidence="4" id="KW-1185">Reference proteome</keyword>
<proteinExistence type="predicted"/>
<dbReference type="PANTHER" id="PTHR33143:SF6">
    <property type="entry name" value="OS08G0102900 PROTEIN"/>
    <property type="match status" value="1"/>
</dbReference>
<organism evidence="3 4">
    <name type="scientific">Urochloa decumbens</name>
    <dbReference type="NCBI Taxonomy" id="240449"/>
    <lineage>
        <taxon>Eukaryota</taxon>
        <taxon>Viridiplantae</taxon>
        <taxon>Streptophyta</taxon>
        <taxon>Embryophyta</taxon>
        <taxon>Tracheophyta</taxon>
        <taxon>Spermatophyta</taxon>
        <taxon>Magnoliopsida</taxon>
        <taxon>Liliopsida</taxon>
        <taxon>Poales</taxon>
        <taxon>Poaceae</taxon>
        <taxon>PACMAD clade</taxon>
        <taxon>Panicoideae</taxon>
        <taxon>Panicodae</taxon>
        <taxon>Paniceae</taxon>
        <taxon>Melinidinae</taxon>
        <taxon>Urochloa</taxon>
    </lineage>
</organism>
<accession>A0ABC9BX12</accession>
<evidence type="ECO:0000259" key="2">
    <source>
        <dbReference type="Pfam" id="PF05678"/>
    </source>
</evidence>
<reference evidence="3 4" key="2">
    <citation type="submission" date="2024-10" db="EMBL/GenBank/DDBJ databases">
        <authorList>
            <person name="Ryan C."/>
        </authorList>
    </citation>
    <scope>NUCLEOTIDE SEQUENCE [LARGE SCALE GENOMIC DNA]</scope>
</reference>
<dbReference type="InterPro" id="IPR039607">
    <property type="entry name" value="VQ_8/17/18/20/21/25"/>
</dbReference>
<dbReference type="InterPro" id="IPR008889">
    <property type="entry name" value="VQ"/>
</dbReference>
<sequence>MEPSSSSATTTSSSSPSSHRSGGRELQGPRPAPLRVRKDSHKIRKQPVQQVREPVIIYTVSPKVVHAQPSEFMSVVQRLTGTAAAAAAASSSLPAPAPPLHHRIIPTTSSLFFGGAAPSSSSAALQYPPPAPHFPFQLPQYQPGGPHELSPAARLAAIEQAARSSGGAAGGLMMPPFPGILSPGSLPAIQQASFFSPPPPGAGINLFGELISPAVAFLGGPAPAAGTTSSSTAAATQLQLAAAGHQNLMMLQQEASPSAAGAYYWGNLDLFNNQHDHQN</sequence>
<dbReference type="Pfam" id="PF05678">
    <property type="entry name" value="VQ"/>
    <property type="match status" value="1"/>
</dbReference>
<dbReference type="PANTHER" id="PTHR33143">
    <property type="entry name" value="F16F4.1 PROTEIN-RELATED"/>
    <property type="match status" value="1"/>
</dbReference>
<dbReference type="AlphaFoldDB" id="A0ABC9BX12"/>
<dbReference type="EMBL" id="OZ075138">
    <property type="protein sequence ID" value="CAL5009381.1"/>
    <property type="molecule type" value="Genomic_DNA"/>
</dbReference>
<feature type="compositionally biased region" description="Low complexity" evidence="1">
    <location>
        <begin position="1"/>
        <end position="18"/>
    </location>
</feature>
<evidence type="ECO:0000313" key="3">
    <source>
        <dbReference type="EMBL" id="CAL5009381.1"/>
    </source>
</evidence>
<feature type="region of interest" description="Disordered" evidence="1">
    <location>
        <begin position="1"/>
        <end position="47"/>
    </location>
</feature>
<name>A0ABC9BX12_9POAL</name>
<protein>
    <recommendedName>
        <fullName evidence="2">VQ domain-containing protein</fullName>
    </recommendedName>
</protein>
<reference evidence="4" key="1">
    <citation type="submission" date="2024-06" db="EMBL/GenBank/DDBJ databases">
        <authorList>
            <person name="Ryan C."/>
        </authorList>
    </citation>
    <scope>NUCLEOTIDE SEQUENCE [LARGE SCALE GENOMIC DNA]</scope>
</reference>
<feature type="domain" description="VQ" evidence="2">
    <location>
        <begin position="59"/>
        <end position="85"/>
    </location>
</feature>